<dbReference type="EMBL" id="JASKHM010000003">
    <property type="protein sequence ID" value="MEQ4482156.1"/>
    <property type="molecule type" value="Genomic_DNA"/>
</dbReference>
<dbReference type="SUPFAM" id="SSF54427">
    <property type="entry name" value="NTF2-like"/>
    <property type="match status" value="1"/>
</dbReference>
<dbReference type="InterPro" id="IPR032710">
    <property type="entry name" value="NTF2-like_dom_sf"/>
</dbReference>
<protein>
    <submittedName>
        <fullName evidence="1">Ester cyclase</fullName>
    </submittedName>
</protein>
<organism evidence="1 2">
    <name type="scientific">Cohnella silvisoli</name>
    <dbReference type="NCBI Taxonomy" id="2873699"/>
    <lineage>
        <taxon>Bacteria</taxon>
        <taxon>Bacillati</taxon>
        <taxon>Bacillota</taxon>
        <taxon>Bacilli</taxon>
        <taxon>Bacillales</taxon>
        <taxon>Paenibacillaceae</taxon>
        <taxon>Cohnella</taxon>
    </lineage>
</organism>
<proteinExistence type="predicted"/>
<comment type="caution">
    <text evidence="1">The sequence shown here is derived from an EMBL/GenBank/DDBJ whole genome shotgun (WGS) entry which is preliminary data.</text>
</comment>
<name>A0ABV1KRC3_9BACL</name>
<dbReference type="InterPro" id="IPR009959">
    <property type="entry name" value="Cyclase_SnoaL-like"/>
</dbReference>
<sequence length="149" mass="17110">MSKTNPNIEIVRGFIKKFWNDGDFECVAEWLTEDYVDHAYVPGNREGLLNMARILHSAFPDQSSTEENIVAEGDRVVVRLRMTGTHQGNFRGTEATNHPIDVRLYREYRILDGKIAEHWALFDTAALLRQIGAELNEQPACRIDKHKID</sequence>
<evidence type="ECO:0000313" key="1">
    <source>
        <dbReference type="EMBL" id="MEQ4482156.1"/>
    </source>
</evidence>
<dbReference type="PANTHER" id="PTHR38436:SF1">
    <property type="entry name" value="ESTER CYCLASE"/>
    <property type="match status" value="1"/>
</dbReference>
<reference evidence="1 2" key="1">
    <citation type="journal article" date="2023" name="Genome Announc.">
        <title>Pan-Genome Analyses of the Genus Cohnella and Proposal of the Novel Species Cohnella silvisoli sp. nov., Isolated from Forest Soil.</title>
        <authorList>
            <person name="Wang C."/>
            <person name="Mao L."/>
            <person name="Bao G."/>
            <person name="Zhu H."/>
        </authorList>
    </citation>
    <scope>NUCLEOTIDE SEQUENCE [LARGE SCALE GENOMIC DNA]</scope>
    <source>
        <strain evidence="1 2">NL03-T5-1</strain>
    </source>
</reference>
<keyword evidence="2" id="KW-1185">Reference proteome</keyword>
<evidence type="ECO:0000313" key="2">
    <source>
        <dbReference type="Proteomes" id="UP001493487"/>
    </source>
</evidence>
<dbReference type="Gene3D" id="3.10.450.50">
    <property type="match status" value="1"/>
</dbReference>
<dbReference type="Pfam" id="PF07366">
    <property type="entry name" value="SnoaL"/>
    <property type="match status" value="1"/>
</dbReference>
<dbReference type="Proteomes" id="UP001493487">
    <property type="component" value="Unassembled WGS sequence"/>
</dbReference>
<accession>A0ABV1KRC3</accession>
<dbReference type="PANTHER" id="PTHR38436">
    <property type="entry name" value="POLYKETIDE CYCLASE SNOAL-LIKE DOMAIN"/>
    <property type="match status" value="1"/>
</dbReference>
<gene>
    <name evidence="1" type="ORF">QJS35_07075</name>
</gene>
<dbReference type="RefSeq" id="WP_232185178.1">
    <property type="nucleotide sequence ID" value="NZ_JAIOAP010000004.1"/>
</dbReference>